<sequence length="352" mass="40459">MRLQRLIIGIQILLLLILLSSKGMAANCDSSPFIAPETDRNRLESGLTGKWVQSFDEKRLTIKDIDGNSWDYYAIEKKPENPQGLVLFLHGFPEFAHAWEQQLEYFGNTHHAVAIDLKGHHYSSSPDNIEEYDFIELAWETRALIRCLGYDTATIVGHDFGGALGWIMGMLHPDAVDGLVILSVPHPYLFGRALLDPNSDQAQRSRYMDYARGTTLSDQLNFSKIIFSDLSIFESGFYSGTRILRLMLENWVPTSRWKTMKHYYRAMPYPANEQDYPVKLTAFQKKIYSVKRPTLFLWGLSDPYFAPETLNGIEELVPDLELIIYPNGTHWLHHEAEDLNLRIDTFLSRILP</sequence>
<dbReference type="PANTHER" id="PTHR43329">
    <property type="entry name" value="EPOXIDE HYDROLASE"/>
    <property type="match status" value="1"/>
</dbReference>
<evidence type="ECO:0000256" key="2">
    <source>
        <dbReference type="SAM" id="SignalP"/>
    </source>
</evidence>
<gene>
    <name evidence="4" type="ORF">Kalk_06770</name>
</gene>
<feature type="chain" id="PRO_5014940600" description="AB hydrolase-1 domain-containing protein" evidence="2">
    <location>
        <begin position="26"/>
        <end position="352"/>
    </location>
</feature>
<dbReference type="Gene3D" id="3.40.50.1820">
    <property type="entry name" value="alpha/beta hydrolase"/>
    <property type="match status" value="1"/>
</dbReference>
<evidence type="ECO:0000313" key="5">
    <source>
        <dbReference type="Proteomes" id="UP000235116"/>
    </source>
</evidence>
<dbReference type="InterPro" id="IPR000073">
    <property type="entry name" value="AB_hydrolase_1"/>
</dbReference>
<dbReference type="InterPro" id="IPR029058">
    <property type="entry name" value="AB_hydrolase_fold"/>
</dbReference>
<keyword evidence="1" id="KW-0378">Hydrolase</keyword>
<dbReference type="SUPFAM" id="SSF53474">
    <property type="entry name" value="alpha/beta-Hydrolases"/>
    <property type="match status" value="1"/>
</dbReference>
<keyword evidence="5" id="KW-1185">Reference proteome</keyword>
<dbReference type="OrthoDB" id="7055710at2"/>
<dbReference type="InterPro" id="IPR000639">
    <property type="entry name" value="Epox_hydrolase-like"/>
</dbReference>
<dbReference type="Proteomes" id="UP000235116">
    <property type="component" value="Chromosome"/>
</dbReference>
<dbReference type="RefSeq" id="WP_101893467.1">
    <property type="nucleotide sequence ID" value="NZ_CP022684.1"/>
</dbReference>
<dbReference type="AlphaFoldDB" id="A0A2K9LIX4"/>
<dbReference type="KEGG" id="kak:Kalk_06770"/>
<dbReference type="GO" id="GO:0016787">
    <property type="term" value="F:hydrolase activity"/>
    <property type="evidence" value="ECO:0007669"/>
    <property type="project" value="UniProtKB-KW"/>
</dbReference>
<protein>
    <recommendedName>
        <fullName evidence="3">AB hydrolase-1 domain-containing protein</fullName>
    </recommendedName>
</protein>
<dbReference type="Pfam" id="PF00561">
    <property type="entry name" value="Abhydrolase_1"/>
    <property type="match status" value="1"/>
</dbReference>
<evidence type="ECO:0000313" key="4">
    <source>
        <dbReference type="EMBL" id="AUM12131.1"/>
    </source>
</evidence>
<reference evidence="5" key="1">
    <citation type="submission" date="2017-08" db="EMBL/GenBank/DDBJ databases">
        <title>Direct submision.</title>
        <authorList>
            <person name="Kim S.-J."/>
            <person name="Rhee S.-K."/>
        </authorList>
    </citation>
    <scope>NUCLEOTIDE SEQUENCE [LARGE SCALE GENOMIC DNA]</scope>
    <source>
        <strain evidence="5">GI5</strain>
    </source>
</reference>
<proteinExistence type="predicted"/>
<dbReference type="PRINTS" id="PR00412">
    <property type="entry name" value="EPOXHYDRLASE"/>
</dbReference>
<organism evidence="4 5">
    <name type="scientific">Ketobacter alkanivorans</name>
    <dbReference type="NCBI Taxonomy" id="1917421"/>
    <lineage>
        <taxon>Bacteria</taxon>
        <taxon>Pseudomonadati</taxon>
        <taxon>Pseudomonadota</taxon>
        <taxon>Gammaproteobacteria</taxon>
        <taxon>Pseudomonadales</taxon>
        <taxon>Ketobacteraceae</taxon>
        <taxon>Ketobacter</taxon>
    </lineage>
</organism>
<dbReference type="EMBL" id="CP022684">
    <property type="protein sequence ID" value="AUM12131.1"/>
    <property type="molecule type" value="Genomic_DNA"/>
</dbReference>
<evidence type="ECO:0000259" key="3">
    <source>
        <dbReference type="Pfam" id="PF00561"/>
    </source>
</evidence>
<feature type="signal peptide" evidence="2">
    <location>
        <begin position="1"/>
        <end position="25"/>
    </location>
</feature>
<accession>A0A2K9LIX4</accession>
<name>A0A2K9LIX4_9GAMM</name>
<keyword evidence="2" id="KW-0732">Signal</keyword>
<evidence type="ECO:0000256" key="1">
    <source>
        <dbReference type="ARBA" id="ARBA00022801"/>
    </source>
</evidence>
<feature type="domain" description="AB hydrolase-1" evidence="3">
    <location>
        <begin position="85"/>
        <end position="336"/>
    </location>
</feature>